<comment type="similarity">
    <text evidence="5">Belongs to the L2HGDH family.</text>
</comment>
<keyword evidence="4" id="KW-0560">Oxidoreductase</keyword>
<gene>
    <name evidence="7" type="ORF">SAMN05660971_02473</name>
</gene>
<evidence type="ECO:0000256" key="5">
    <source>
        <dbReference type="ARBA" id="ARBA00037941"/>
    </source>
</evidence>
<dbReference type="STRING" id="44933.SAMN05660971_02473"/>
<reference evidence="7 8" key="1">
    <citation type="submission" date="2016-11" db="EMBL/GenBank/DDBJ databases">
        <authorList>
            <person name="Jaros S."/>
            <person name="Januszkiewicz K."/>
            <person name="Wedrychowicz H."/>
        </authorList>
    </citation>
    <scope>NUCLEOTIDE SEQUENCE [LARGE SCALE GENOMIC DNA]</scope>
    <source>
        <strain evidence="7 8">DSM 4740</strain>
    </source>
</reference>
<evidence type="ECO:0000256" key="3">
    <source>
        <dbReference type="ARBA" id="ARBA00022827"/>
    </source>
</evidence>
<evidence type="ECO:0000313" key="7">
    <source>
        <dbReference type="EMBL" id="SHM23103.1"/>
    </source>
</evidence>
<dbReference type="InterPro" id="IPR036188">
    <property type="entry name" value="FAD/NAD-bd_sf"/>
</dbReference>
<organism evidence="7 8">
    <name type="scientific">Halomonas cupida</name>
    <dbReference type="NCBI Taxonomy" id="44933"/>
    <lineage>
        <taxon>Bacteria</taxon>
        <taxon>Pseudomonadati</taxon>
        <taxon>Pseudomonadota</taxon>
        <taxon>Gammaproteobacteria</taxon>
        <taxon>Oceanospirillales</taxon>
        <taxon>Halomonadaceae</taxon>
        <taxon>Halomonas</taxon>
    </lineage>
</organism>
<evidence type="ECO:0000313" key="8">
    <source>
        <dbReference type="Proteomes" id="UP000184123"/>
    </source>
</evidence>
<dbReference type="InterPro" id="IPR006076">
    <property type="entry name" value="FAD-dep_OxRdtase"/>
</dbReference>
<dbReference type="Proteomes" id="UP000184123">
    <property type="component" value="Unassembled WGS sequence"/>
</dbReference>
<dbReference type="Gene3D" id="3.30.9.10">
    <property type="entry name" value="D-Amino Acid Oxidase, subunit A, domain 2"/>
    <property type="match status" value="1"/>
</dbReference>
<comment type="cofactor">
    <cofactor evidence="1">
        <name>FAD</name>
        <dbReference type="ChEBI" id="CHEBI:57692"/>
    </cofactor>
</comment>
<dbReference type="EMBL" id="FRCA01000006">
    <property type="protein sequence ID" value="SHM23103.1"/>
    <property type="molecule type" value="Genomic_DNA"/>
</dbReference>
<feature type="domain" description="FAD dependent oxidoreductase" evidence="6">
    <location>
        <begin position="37"/>
        <end position="422"/>
    </location>
</feature>
<accession>A0A1M7H3Y3</accession>
<dbReference type="GO" id="GO:0047545">
    <property type="term" value="F:(S)-2-hydroxyglutarate dehydrogenase activity"/>
    <property type="evidence" value="ECO:0007669"/>
    <property type="project" value="TreeGrafter"/>
</dbReference>
<keyword evidence="3" id="KW-0274">FAD</keyword>
<name>A0A1M7H3Y3_9GAMM</name>
<dbReference type="AlphaFoldDB" id="A0A1M7H3Y3"/>
<protein>
    <submittedName>
        <fullName evidence="7">L-2-hydroxyglutarate oxidase</fullName>
    </submittedName>
</protein>
<keyword evidence="2" id="KW-0285">Flavoprotein</keyword>
<dbReference type="NCBIfam" id="NF008726">
    <property type="entry name" value="PRK11728.1"/>
    <property type="match status" value="1"/>
</dbReference>
<proteinExistence type="inferred from homology"/>
<evidence type="ECO:0000256" key="4">
    <source>
        <dbReference type="ARBA" id="ARBA00023002"/>
    </source>
</evidence>
<dbReference type="Pfam" id="PF01266">
    <property type="entry name" value="DAO"/>
    <property type="match status" value="1"/>
</dbReference>
<dbReference type="PANTHER" id="PTHR43104">
    <property type="entry name" value="L-2-HYDROXYGLUTARATE DEHYDROGENASE, MITOCHONDRIAL"/>
    <property type="match status" value="1"/>
</dbReference>
<dbReference type="PANTHER" id="PTHR43104:SF2">
    <property type="entry name" value="L-2-HYDROXYGLUTARATE DEHYDROGENASE, MITOCHONDRIAL"/>
    <property type="match status" value="1"/>
</dbReference>
<dbReference type="GO" id="GO:0005737">
    <property type="term" value="C:cytoplasm"/>
    <property type="evidence" value="ECO:0007669"/>
    <property type="project" value="TreeGrafter"/>
</dbReference>
<evidence type="ECO:0000256" key="2">
    <source>
        <dbReference type="ARBA" id="ARBA00022630"/>
    </source>
</evidence>
<evidence type="ECO:0000259" key="6">
    <source>
        <dbReference type="Pfam" id="PF01266"/>
    </source>
</evidence>
<sequence>MSCRCVNAYGPVGKPVFLTWRPEPGGRTPITRVSMYDFIIIGGGILGMSTAMQLKRAYPDKRMLLLEKESGPGRHQTGHNSGVIHAGVYYTPGSLKAKFCLEGNRATRAFCDEHEIPYDCCGKLLVATNVLEVERMKALWDRTEANGLEREWLTAEQLAEREPNITGVGAIFVPSSGIVDYSRVAQAMAAEFERMGGVIEYGQAVTALEERRQEVVVATTGGTWPTRYLVTCAGLMADRVIRMLGQSPGFTICPFRGEYYRLSSQHDQIVNHLIYPIPDPSMPFLGVHLTRMIDGSVTLGPNAVLALAREGYRRRDISPRDLVGMATHLGVLKVLWRHMKPGMREMKNSLSRRGYLDEVRKYCPSLMLEDLEPWPAGVRAQAVSRDGRLVDDFLFVNTPRTVNVGNAPSPAATSAIPIGAHIVGKVREQVEGQV</sequence>
<evidence type="ECO:0000256" key="1">
    <source>
        <dbReference type="ARBA" id="ARBA00001974"/>
    </source>
</evidence>
<dbReference type="Gene3D" id="3.50.50.60">
    <property type="entry name" value="FAD/NAD(P)-binding domain"/>
    <property type="match status" value="1"/>
</dbReference>
<dbReference type="SUPFAM" id="SSF51905">
    <property type="entry name" value="FAD/NAD(P)-binding domain"/>
    <property type="match status" value="1"/>
</dbReference>